<name>A0A9N9GAN4_9GLOM</name>
<dbReference type="Gene3D" id="2.40.70.10">
    <property type="entry name" value="Acid Proteases"/>
    <property type="match status" value="1"/>
</dbReference>
<proteinExistence type="predicted"/>
<accession>A0A9N9GAN4</accession>
<dbReference type="AlphaFoldDB" id="A0A9N9GAN4"/>
<dbReference type="Pfam" id="PF13650">
    <property type="entry name" value="Asp_protease_2"/>
    <property type="match status" value="1"/>
</dbReference>
<evidence type="ECO:0000313" key="2">
    <source>
        <dbReference type="Proteomes" id="UP000789342"/>
    </source>
</evidence>
<dbReference type="OrthoDB" id="2385471at2759"/>
<dbReference type="InterPro" id="IPR021109">
    <property type="entry name" value="Peptidase_aspartic_dom_sf"/>
</dbReference>
<protein>
    <submittedName>
        <fullName evidence="1">8783_t:CDS:1</fullName>
    </submittedName>
</protein>
<comment type="caution">
    <text evidence="1">The sequence shown here is derived from an EMBL/GenBank/DDBJ whole genome shotgun (WGS) entry which is preliminary data.</text>
</comment>
<dbReference type="SUPFAM" id="SSF50630">
    <property type="entry name" value="Acid proteases"/>
    <property type="match status" value="1"/>
</dbReference>
<evidence type="ECO:0000313" key="1">
    <source>
        <dbReference type="EMBL" id="CAG8593085.1"/>
    </source>
</evidence>
<keyword evidence="2" id="KW-1185">Reference proteome</keyword>
<dbReference type="EMBL" id="CAJVPV010005586">
    <property type="protein sequence ID" value="CAG8593085.1"/>
    <property type="molecule type" value="Genomic_DNA"/>
</dbReference>
<dbReference type="Proteomes" id="UP000789342">
    <property type="component" value="Unassembled WGS sequence"/>
</dbReference>
<gene>
    <name evidence="1" type="ORF">AMORRO_LOCUS7434</name>
</gene>
<organism evidence="1 2">
    <name type="scientific">Acaulospora morrowiae</name>
    <dbReference type="NCBI Taxonomy" id="94023"/>
    <lineage>
        <taxon>Eukaryota</taxon>
        <taxon>Fungi</taxon>
        <taxon>Fungi incertae sedis</taxon>
        <taxon>Mucoromycota</taxon>
        <taxon>Glomeromycotina</taxon>
        <taxon>Glomeromycetes</taxon>
        <taxon>Diversisporales</taxon>
        <taxon>Acaulosporaceae</taxon>
        <taxon>Acaulospora</taxon>
    </lineage>
</organism>
<reference evidence="1" key="1">
    <citation type="submission" date="2021-06" db="EMBL/GenBank/DDBJ databases">
        <authorList>
            <person name="Kallberg Y."/>
            <person name="Tangrot J."/>
            <person name="Rosling A."/>
        </authorList>
    </citation>
    <scope>NUCLEOTIDE SEQUENCE</scope>
    <source>
        <strain evidence="1">CL551</strain>
    </source>
</reference>
<sequence>MITLSCEINKVSVTAILDSGANCNIVAEELVNELGLKIDDISDVEIYSPIGKLNVVRVICEIHISIPSQGPKWKQVEVTDIFVVSIPEPILMLGQLWFQENAMKVNFPNKTLTLLDETSYEIKCN</sequence>